<evidence type="ECO:0000313" key="2">
    <source>
        <dbReference type="Proteomes" id="UP001161247"/>
    </source>
</evidence>
<reference evidence="1" key="1">
    <citation type="submission" date="2023-03" db="EMBL/GenBank/DDBJ databases">
        <authorList>
            <person name="Julca I."/>
        </authorList>
    </citation>
    <scope>NUCLEOTIDE SEQUENCE</scope>
</reference>
<sequence length="121" mass="13911">METGIWRKSGRRTIHLGRFCDQKTGEEDPVFKYYPAENGGNNGGTRSSSKMPKWKVIWKNLLKQRKKGFEPAMQGKAAYNSETYMQNFDEGQSGQTIDEYLNDFLPRSFTARYADPSKLLS</sequence>
<name>A0AAV1D0I8_OLDCO</name>
<keyword evidence="2" id="KW-1185">Reference proteome</keyword>
<dbReference type="AlphaFoldDB" id="A0AAV1D0I8"/>
<organism evidence="1 2">
    <name type="scientific">Oldenlandia corymbosa var. corymbosa</name>
    <dbReference type="NCBI Taxonomy" id="529605"/>
    <lineage>
        <taxon>Eukaryota</taxon>
        <taxon>Viridiplantae</taxon>
        <taxon>Streptophyta</taxon>
        <taxon>Embryophyta</taxon>
        <taxon>Tracheophyta</taxon>
        <taxon>Spermatophyta</taxon>
        <taxon>Magnoliopsida</taxon>
        <taxon>eudicotyledons</taxon>
        <taxon>Gunneridae</taxon>
        <taxon>Pentapetalae</taxon>
        <taxon>asterids</taxon>
        <taxon>lamiids</taxon>
        <taxon>Gentianales</taxon>
        <taxon>Rubiaceae</taxon>
        <taxon>Rubioideae</taxon>
        <taxon>Spermacoceae</taxon>
        <taxon>Hedyotis-Oldenlandia complex</taxon>
        <taxon>Oldenlandia</taxon>
    </lineage>
</organism>
<evidence type="ECO:0000313" key="1">
    <source>
        <dbReference type="EMBL" id="CAI9100307.1"/>
    </source>
</evidence>
<dbReference type="Proteomes" id="UP001161247">
    <property type="component" value="Chromosome 3"/>
</dbReference>
<dbReference type="EMBL" id="OX459120">
    <property type="protein sequence ID" value="CAI9100307.1"/>
    <property type="molecule type" value="Genomic_DNA"/>
</dbReference>
<proteinExistence type="predicted"/>
<gene>
    <name evidence="1" type="ORF">OLC1_LOCUS10173</name>
</gene>
<accession>A0AAV1D0I8</accession>
<protein>
    <submittedName>
        <fullName evidence="1">OLC1v1037280C1</fullName>
    </submittedName>
</protein>